<feature type="domain" description="YetF C-terminal" evidence="8">
    <location>
        <begin position="82"/>
        <end position="212"/>
    </location>
</feature>
<dbReference type="Gene3D" id="3.30.240.20">
    <property type="entry name" value="bsu07140 like domains"/>
    <property type="match status" value="2"/>
</dbReference>
<evidence type="ECO:0000256" key="6">
    <source>
        <dbReference type="ARBA" id="ARBA00023136"/>
    </source>
</evidence>
<accession>A0A4R3KHR7</accession>
<comment type="similarity">
    <text evidence="2">Belongs to the UPF0702 family.</text>
</comment>
<feature type="transmembrane region" description="Helical" evidence="7">
    <location>
        <begin position="63"/>
        <end position="81"/>
    </location>
</feature>
<comment type="subcellular location">
    <subcellularLocation>
        <location evidence="1">Cell membrane</location>
        <topology evidence="1">Multi-pass membrane protein</topology>
    </subcellularLocation>
</comment>
<dbReference type="OrthoDB" id="9778331at2"/>
<dbReference type="Pfam" id="PF04239">
    <property type="entry name" value="DUF421"/>
    <property type="match status" value="1"/>
</dbReference>
<dbReference type="InterPro" id="IPR007353">
    <property type="entry name" value="DUF421"/>
</dbReference>
<dbReference type="PANTHER" id="PTHR34582:SF7">
    <property type="entry name" value="UPF0702 TRANSMEMBRANE PROTEIN YDFS"/>
    <property type="match status" value="1"/>
</dbReference>
<dbReference type="GO" id="GO:0005886">
    <property type="term" value="C:plasma membrane"/>
    <property type="evidence" value="ECO:0007669"/>
    <property type="project" value="UniProtKB-SubCell"/>
</dbReference>
<evidence type="ECO:0000256" key="1">
    <source>
        <dbReference type="ARBA" id="ARBA00004651"/>
    </source>
</evidence>
<sequence>MDETIVSVVRSIIAFMTLLIFTRLLGKQQVGQLTAFEYVAGITIGSAASSLSIDLSIKPFPQWLALATWVILVWGLQKISLKQRWIAKVMGDQPTILIQHGKILEKNLEKLRYRYDELMSQLRDKDIFDITQVEFALLEPNGNLSVLKKAEYEPITSSDLQIVPKQNGLMIEVIMDGVIIDQNLKNANKTEEWLLQQLQAQGIKDLKEVNFAVILPNGQLYVDRFKDNLKEIDIGDFHGPY</sequence>
<keyword evidence="5 7" id="KW-1133">Transmembrane helix</keyword>
<evidence type="ECO:0000256" key="7">
    <source>
        <dbReference type="SAM" id="Phobius"/>
    </source>
</evidence>
<evidence type="ECO:0000256" key="4">
    <source>
        <dbReference type="ARBA" id="ARBA00022692"/>
    </source>
</evidence>
<proteinExistence type="inferred from homology"/>
<protein>
    <submittedName>
        <fullName evidence="10">Uncharacterized membrane protein YcaP (DUF421 family)</fullName>
    </submittedName>
</protein>
<name>A0A4R3KHR7_9BACI</name>
<organism evidence="10 11">
    <name type="scientific">Tepidibacillus fermentans</name>
    <dbReference type="NCBI Taxonomy" id="1281767"/>
    <lineage>
        <taxon>Bacteria</taxon>
        <taxon>Bacillati</taxon>
        <taxon>Bacillota</taxon>
        <taxon>Bacilli</taxon>
        <taxon>Bacillales</taxon>
        <taxon>Bacillaceae</taxon>
        <taxon>Tepidibacillus</taxon>
    </lineage>
</organism>
<dbReference type="Proteomes" id="UP000295788">
    <property type="component" value="Unassembled WGS sequence"/>
</dbReference>
<keyword evidence="4 7" id="KW-0812">Transmembrane</keyword>
<keyword evidence="6 7" id="KW-0472">Membrane</keyword>
<evidence type="ECO:0000256" key="3">
    <source>
        <dbReference type="ARBA" id="ARBA00022475"/>
    </source>
</evidence>
<dbReference type="RefSeq" id="WP_132768679.1">
    <property type="nucleotide sequence ID" value="NZ_SMAB01000008.1"/>
</dbReference>
<evidence type="ECO:0000259" key="9">
    <source>
        <dbReference type="Pfam" id="PF20730"/>
    </source>
</evidence>
<evidence type="ECO:0000259" key="8">
    <source>
        <dbReference type="Pfam" id="PF04239"/>
    </source>
</evidence>
<gene>
    <name evidence="10" type="ORF">EDD72_10879</name>
</gene>
<dbReference type="InterPro" id="IPR048454">
    <property type="entry name" value="YetF_N"/>
</dbReference>
<keyword evidence="11" id="KW-1185">Reference proteome</keyword>
<evidence type="ECO:0000313" key="11">
    <source>
        <dbReference type="Proteomes" id="UP000295788"/>
    </source>
</evidence>
<dbReference type="AlphaFoldDB" id="A0A4R3KHR7"/>
<dbReference type="InterPro" id="IPR023090">
    <property type="entry name" value="UPF0702_alpha/beta_dom_sf"/>
</dbReference>
<comment type="caution">
    <text evidence="10">The sequence shown here is derived from an EMBL/GenBank/DDBJ whole genome shotgun (WGS) entry which is preliminary data.</text>
</comment>
<keyword evidence="3" id="KW-1003">Cell membrane</keyword>
<evidence type="ECO:0000256" key="2">
    <source>
        <dbReference type="ARBA" id="ARBA00006448"/>
    </source>
</evidence>
<evidence type="ECO:0000256" key="5">
    <source>
        <dbReference type="ARBA" id="ARBA00022989"/>
    </source>
</evidence>
<reference evidence="10 11" key="1">
    <citation type="submission" date="2019-03" db="EMBL/GenBank/DDBJ databases">
        <title>Genomic Encyclopedia of Type Strains, Phase IV (KMG-IV): sequencing the most valuable type-strain genomes for metagenomic binning, comparative biology and taxonomic classification.</title>
        <authorList>
            <person name="Goeker M."/>
        </authorList>
    </citation>
    <scope>NUCLEOTIDE SEQUENCE [LARGE SCALE GENOMIC DNA]</scope>
    <source>
        <strain evidence="10 11">DSM 23802</strain>
    </source>
</reference>
<evidence type="ECO:0000313" key="10">
    <source>
        <dbReference type="EMBL" id="TCS82589.1"/>
    </source>
</evidence>
<dbReference type="EMBL" id="SMAB01000008">
    <property type="protein sequence ID" value="TCS82589.1"/>
    <property type="molecule type" value="Genomic_DNA"/>
</dbReference>
<dbReference type="Pfam" id="PF20730">
    <property type="entry name" value="YetF_N"/>
    <property type="match status" value="1"/>
</dbReference>
<feature type="transmembrane region" description="Helical" evidence="7">
    <location>
        <begin position="6"/>
        <end position="26"/>
    </location>
</feature>
<dbReference type="PANTHER" id="PTHR34582">
    <property type="entry name" value="UPF0702 TRANSMEMBRANE PROTEIN YCAP"/>
    <property type="match status" value="1"/>
</dbReference>
<feature type="domain" description="YetF-like N-terminal transmembrane" evidence="9">
    <location>
        <begin position="8"/>
        <end position="74"/>
    </location>
</feature>